<evidence type="ECO:0000313" key="1">
    <source>
        <dbReference type="EMBL" id="OFD95385.1"/>
    </source>
</evidence>
<dbReference type="Proteomes" id="UP000175835">
    <property type="component" value="Unassembled WGS sequence"/>
</dbReference>
<proteinExistence type="predicted"/>
<name>A0A1E8BP49_BACMY</name>
<reference evidence="1 2" key="1">
    <citation type="submission" date="2016-05" db="EMBL/GenBank/DDBJ databases">
        <title>Bacillus thuringiensis and Bacillus weihenstephanensis as novel biocontrol agents of wilt causing Verticillium species.</title>
        <authorList>
            <person name="Hollensteiner J."/>
            <person name="Wemheuer F."/>
            <person name="Harting R."/>
            <person name="Kolarzyk A."/>
            <person name="Diaz-Valerio S."/>
            <person name="Poehlein A."/>
            <person name="Brzuszkiewicz E."/>
            <person name="Nesemann K."/>
            <person name="Braus-Stromeyer S."/>
            <person name="Braus G."/>
            <person name="Daniel R."/>
            <person name="Liesegang H."/>
        </authorList>
    </citation>
    <scope>NUCLEOTIDE SEQUENCE [LARGE SCALE GENOMIC DNA]</scope>
    <source>
        <strain evidence="1 2">GOE11</strain>
    </source>
</reference>
<evidence type="ECO:0000313" key="2">
    <source>
        <dbReference type="Proteomes" id="UP000175835"/>
    </source>
</evidence>
<protein>
    <submittedName>
        <fullName evidence="1">Uncharacterized protein</fullName>
    </submittedName>
</protein>
<dbReference type="EMBL" id="LXLX01000027">
    <property type="protein sequence ID" value="OFD95385.1"/>
    <property type="molecule type" value="Genomic_DNA"/>
</dbReference>
<comment type="caution">
    <text evidence="1">The sequence shown here is derived from an EMBL/GenBank/DDBJ whole genome shotgun (WGS) entry which is preliminary data.</text>
</comment>
<organism evidence="1 2">
    <name type="scientific">Bacillus mycoides</name>
    <dbReference type="NCBI Taxonomy" id="1405"/>
    <lineage>
        <taxon>Bacteria</taxon>
        <taxon>Bacillati</taxon>
        <taxon>Bacillota</taxon>
        <taxon>Bacilli</taxon>
        <taxon>Bacillales</taxon>
        <taxon>Bacillaceae</taxon>
        <taxon>Bacillus</taxon>
        <taxon>Bacillus cereus group</taxon>
    </lineage>
</organism>
<sequence length="29" mass="3333">MTKVYEVRSLNIGLQKEVMYGKGDLFKQG</sequence>
<accession>A0A1E8BP49</accession>
<dbReference type="AlphaFoldDB" id="A0A1E8BP49"/>
<gene>
    <name evidence="1" type="ORF">BWGOE11_24940</name>
</gene>